<organism evidence="2 3">
    <name type="scientific">Methylobacterium trifolii</name>
    <dbReference type="NCBI Taxonomy" id="1003092"/>
    <lineage>
        <taxon>Bacteria</taxon>
        <taxon>Pseudomonadati</taxon>
        <taxon>Pseudomonadota</taxon>
        <taxon>Alphaproteobacteria</taxon>
        <taxon>Hyphomicrobiales</taxon>
        <taxon>Methylobacteriaceae</taxon>
        <taxon>Methylobacterium</taxon>
    </lineage>
</organism>
<accession>A0ABQ4U5A5</accession>
<comment type="caution">
    <text evidence="2">The sequence shown here is derived from an EMBL/GenBank/DDBJ whole genome shotgun (WGS) entry which is preliminary data.</text>
</comment>
<reference evidence="2" key="2">
    <citation type="submission" date="2021-08" db="EMBL/GenBank/DDBJ databases">
        <authorList>
            <person name="Tani A."/>
            <person name="Ola A."/>
            <person name="Ogura Y."/>
            <person name="Katsura K."/>
            <person name="Hayashi T."/>
        </authorList>
    </citation>
    <scope>NUCLEOTIDE SEQUENCE</scope>
    <source>
        <strain evidence="2">DSM 23632</strain>
    </source>
</reference>
<feature type="compositionally biased region" description="Low complexity" evidence="1">
    <location>
        <begin position="239"/>
        <end position="257"/>
    </location>
</feature>
<dbReference type="Proteomes" id="UP001055057">
    <property type="component" value="Unassembled WGS sequence"/>
</dbReference>
<evidence type="ECO:0000256" key="1">
    <source>
        <dbReference type="SAM" id="MobiDB-lite"/>
    </source>
</evidence>
<gene>
    <name evidence="2" type="ORF">MPOCJGCO_3660</name>
</gene>
<feature type="compositionally biased region" description="Basic and acidic residues" evidence="1">
    <location>
        <begin position="223"/>
        <end position="234"/>
    </location>
</feature>
<sequence length="320" mass="33481">MDASRTGTGRRRRARNLVALGAWSLLLALGGGAQAQSLFDDDILPPRVVAWRLAERGFSEIGRPRFDGRAYVVEALGPNGARVRLFVDAEDGAILGRQRLEAPPVPVARLGRPGVPGYGWTEEDAGPRGPMRLSERLVPPADIPGGEGRAAPRRPGLDPHPIPLRPEGPAASVRREGAEPNPYGLNPEGGRTEAPRRVARIGKPAETKPALRSTPEAPAPKLKPAEAARPDAKPEAPVAAIEQPKPAAAPAPTAVQPLSVEEAAPKAVDTRPVEAKSAEAAKPAEPAWKDPPAEAKRNVRVIGGATVVPGTAEKDGAAAQ</sequence>
<evidence type="ECO:0000313" key="2">
    <source>
        <dbReference type="EMBL" id="GJE61538.1"/>
    </source>
</evidence>
<evidence type="ECO:0008006" key="4">
    <source>
        <dbReference type="Google" id="ProtNLM"/>
    </source>
</evidence>
<feature type="compositionally biased region" description="Basic and acidic residues" evidence="1">
    <location>
        <begin position="287"/>
        <end position="297"/>
    </location>
</feature>
<proteinExistence type="predicted"/>
<reference evidence="2" key="1">
    <citation type="journal article" date="2021" name="Front. Microbiol.">
        <title>Comprehensive Comparative Genomics and Phenotyping of Methylobacterium Species.</title>
        <authorList>
            <person name="Alessa O."/>
            <person name="Ogura Y."/>
            <person name="Fujitani Y."/>
            <person name="Takami H."/>
            <person name="Hayashi T."/>
            <person name="Sahin N."/>
            <person name="Tani A."/>
        </authorList>
    </citation>
    <scope>NUCLEOTIDE SEQUENCE</scope>
    <source>
        <strain evidence="2">DSM 23632</strain>
    </source>
</reference>
<evidence type="ECO:0000313" key="3">
    <source>
        <dbReference type="Proteomes" id="UP001055057"/>
    </source>
</evidence>
<feature type="region of interest" description="Disordered" evidence="1">
    <location>
        <begin position="118"/>
        <end position="297"/>
    </location>
</feature>
<keyword evidence="3" id="KW-1185">Reference proteome</keyword>
<dbReference type="EMBL" id="BPRB01000223">
    <property type="protein sequence ID" value="GJE61538.1"/>
    <property type="molecule type" value="Genomic_DNA"/>
</dbReference>
<feature type="compositionally biased region" description="Basic and acidic residues" evidence="1">
    <location>
        <begin position="268"/>
        <end position="279"/>
    </location>
</feature>
<name>A0ABQ4U5A5_9HYPH</name>
<protein>
    <recommendedName>
        <fullName evidence="4">PepSY domain-containing protein</fullName>
    </recommendedName>
</protein>
<dbReference type="RefSeq" id="WP_238184102.1">
    <property type="nucleotide sequence ID" value="NZ_BPRB01000223.1"/>
</dbReference>